<reference evidence="3" key="2">
    <citation type="submission" date="2019-09" db="UniProtKB">
        <authorList>
            <consortium name="WormBaseParasite"/>
        </authorList>
    </citation>
    <scope>IDENTIFICATION</scope>
</reference>
<evidence type="ECO:0000313" key="2">
    <source>
        <dbReference type="Proteomes" id="UP000050761"/>
    </source>
</evidence>
<evidence type="ECO:0000313" key="3">
    <source>
        <dbReference type="WBParaSite" id="HPBE_0001473901-mRNA-1"/>
    </source>
</evidence>
<keyword evidence="2" id="KW-1185">Reference proteome</keyword>
<dbReference type="Proteomes" id="UP000050761">
    <property type="component" value="Unassembled WGS sequence"/>
</dbReference>
<proteinExistence type="predicted"/>
<evidence type="ECO:0000313" key="1">
    <source>
        <dbReference type="EMBL" id="VDP00621.1"/>
    </source>
</evidence>
<protein>
    <submittedName>
        <fullName evidence="3">Reverse transcriptase domain-containing protein</fullName>
    </submittedName>
</protein>
<sequence>MDVSGTSSSFPRISVVSYVDVALLEKHREKQKPAHFALLDLEKAVDRVPRDAIWSVLRQQGVPQELIEWVRILYSCPLSRVRAPANTSMEFPITAVVHQTLRYPQCSSWSS</sequence>
<name>A0A183G0U3_HELPZ</name>
<dbReference type="EMBL" id="UZAH01028507">
    <property type="protein sequence ID" value="VDP00621.1"/>
    <property type="molecule type" value="Genomic_DNA"/>
</dbReference>
<accession>A0A183G0U3</accession>
<accession>A0A3P7ZLU6</accession>
<organism evidence="2 3">
    <name type="scientific">Heligmosomoides polygyrus</name>
    <name type="common">Parasitic roundworm</name>
    <dbReference type="NCBI Taxonomy" id="6339"/>
    <lineage>
        <taxon>Eukaryota</taxon>
        <taxon>Metazoa</taxon>
        <taxon>Ecdysozoa</taxon>
        <taxon>Nematoda</taxon>
        <taxon>Chromadorea</taxon>
        <taxon>Rhabditida</taxon>
        <taxon>Rhabditina</taxon>
        <taxon>Rhabditomorpha</taxon>
        <taxon>Strongyloidea</taxon>
        <taxon>Heligmosomidae</taxon>
        <taxon>Heligmosomoides</taxon>
    </lineage>
</organism>
<dbReference type="OrthoDB" id="5845191at2759"/>
<reference evidence="1 2" key="1">
    <citation type="submission" date="2018-11" db="EMBL/GenBank/DDBJ databases">
        <authorList>
            <consortium name="Pathogen Informatics"/>
        </authorList>
    </citation>
    <scope>NUCLEOTIDE SEQUENCE [LARGE SCALE GENOMIC DNA]</scope>
</reference>
<dbReference type="WBParaSite" id="HPBE_0001473901-mRNA-1">
    <property type="protein sequence ID" value="HPBE_0001473901-mRNA-1"/>
    <property type="gene ID" value="HPBE_0001473901"/>
</dbReference>
<gene>
    <name evidence="1" type="ORF">HPBE_LOCUS14740</name>
</gene>
<dbReference type="AlphaFoldDB" id="A0A183G0U3"/>